<feature type="domain" description="TPM" evidence="2">
    <location>
        <begin position="32"/>
        <end position="116"/>
    </location>
</feature>
<keyword evidence="1" id="KW-1133">Transmembrane helix</keyword>
<reference evidence="4" key="2">
    <citation type="submission" date="2021-02" db="EMBL/GenBank/DDBJ databases">
        <title>Sulfurospirillum tamanensis sp. nov.</title>
        <authorList>
            <person name="Merkel A.Y."/>
        </authorList>
    </citation>
    <scope>NUCLEOTIDE SEQUENCE [LARGE SCALE GENOMIC DNA]</scope>
    <source>
        <strain evidence="4">T05b</strain>
    </source>
</reference>
<gene>
    <name evidence="3" type="ORF">JWV37_00375</name>
</gene>
<keyword evidence="4" id="KW-1185">Reference proteome</keyword>
<proteinExistence type="predicted"/>
<name>A0ABS2WNG4_9BACT</name>
<keyword evidence="1" id="KW-0812">Transmembrane</keyword>
<dbReference type="EMBL" id="JAFHKK010000001">
    <property type="protein sequence ID" value="MBN2963222.1"/>
    <property type="molecule type" value="Genomic_DNA"/>
</dbReference>
<organism evidence="3 4">
    <name type="scientific">Sulfurospirillum tamanense</name>
    <dbReference type="NCBI Taxonomy" id="2813362"/>
    <lineage>
        <taxon>Bacteria</taxon>
        <taxon>Pseudomonadati</taxon>
        <taxon>Campylobacterota</taxon>
        <taxon>Epsilonproteobacteria</taxon>
        <taxon>Campylobacterales</taxon>
        <taxon>Sulfurospirillaceae</taxon>
        <taxon>Sulfurospirillum</taxon>
    </lineage>
</organism>
<dbReference type="InterPro" id="IPR007621">
    <property type="entry name" value="TPM_dom"/>
</dbReference>
<dbReference type="Gene3D" id="3.10.310.50">
    <property type="match status" value="1"/>
</dbReference>
<protein>
    <submittedName>
        <fullName evidence="3">TPM domain-containing protein</fullName>
    </submittedName>
</protein>
<dbReference type="Proteomes" id="UP000703590">
    <property type="component" value="Unassembled WGS sequence"/>
</dbReference>
<reference evidence="3 4" key="1">
    <citation type="submission" date="2021-02" db="EMBL/GenBank/DDBJ databases">
        <title>Sulfurospirillum tamanensis sp. nov.</title>
        <authorList>
            <person name="Frolova A."/>
            <person name="Merkel A."/>
            <person name="Slobodkin A."/>
        </authorList>
    </citation>
    <scope>NUCLEOTIDE SEQUENCE [LARGE SCALE GENOMIC DNA]</scope>
    <source>
        <strain evidence="3 4">T05b</strain>
    </source>
</reference>
<keyword evidence="1" id="KW-0472">Membrane</keyword>
<evidence type="ECO:0000256" key="1">
    <source>
        <dbReference type="SAM" id="Phobius"/>
    </source>
</evidence>
<reference evidence="3 4" key="3">
    <citation type="submission" date="2021-02" db="EMBL/GenBank/DDBJ databases">
        <authorList>
            <person name="Merkel A.Y."/>
        </authorList>
    </citation>
    <scope>NUCLEOTIDE SEQUENCE [LARGE SCALE GENOMIC DNA]</scope>
    <source>
        <strain evidence="3 4">T05b</strain>
    </source>
</reference>
<feature type="transmembrane region" description="Helical" evidence="1">
    <location>
        <begin position="176"/>
        <end position="194"/>
    </location>
</feature>
<comment type="caution">
    <text evidence="3">The sequence shown here is derived from an EMBL/GenBank/DDBJ whole genome shotgun (WGS) entry which is preliminary data.</text>
</comment>
<evidence type="ECO:0000313" key="4">
    <source>
        <dbReference type="Proteomes" id="UP000703590"/>
    </source>
</evidence>
<dbReference type="RefSeq" id="WP_205457661.1">
    <property type="nucleotide sequence ID" value="NZ_JAFHKK010000001.1"/>
</dbReference>
<evidence type="ECO:0000259" key="2">
    <source>
        <dbReference type="Pfam" id="PF04536"/>
    </source>
</evidence>
<dbReference type="Pfam" id="PF04536">
    <property type="entry name" value="TPM_phosphatase"/>
    <property type="match status" value="1"/>
</dbReference>
<evidence type="ECO:0000313" key="3">
    <source>
        <dbReference type="EMBL" id="MBN2963222.1"/>
    </source>
</evidence>
<sequence length="206" mass="22561">MHTFLRSGRLLVTAFSLIFFSSVLSAAGVLVNEGIIGERAVQKINVLGEELRQKSGVNVYLVALHSLQGKVMADVELELSSKLTAPYALLMLSKEDKQVNILSSGGVEALFNKDAILSPYPWRGTILPLLTTKKGSDNYTAAMLNGYADIVEQIAATQKITLDHAIGSGNKNTLNIVRIIVYATLIWAVGVALYRRRKHRHARNNT</sequence>
<accession>A0ABS2WNG4</accession>